<reference evidence="3 4" key="1">
    <citation type="submission" date="2020-11" db="EMBL/GenBank/DDBJ databases">
        <title>Arthrobacter antarcticus sp. nov., isolated from Antarctic Soil.</title>
        <authorList>
            <person name="Li J."/>
        </authorList>
    </citation>
    <scope>NUCLEOTIDE SEQUENCE [LARGE SCALE GENOMIC DNA]</scope>
    <source>
        <strain evidence="3 4">Z1-20</strain>
    </source>
</reference>
<protein>
    <recommendedName>
        <fullName evidence="5">ApeA N-terminal domain-containing protein</fullName>
    </recommendedName>
</protein>
<sequence length="491" mass="55190">MMSKDARLDLPAEWTGNWWLPENPEHPVPGVLRYEPEEGLRLLLIGGFEDRTFHPIDGGMDEADETFTWPLLLGSADNKEITLLDCLSVSSESYGLGVGGLHKQTVSALTALVGVHLKNVDQEAFTKCEVSVENLNLWSDSSVFTKTLGIKDEKLNGEGSIHVKPTNEPSVAVSGTMISLAHVHTLPHFDHMRGQTRGRMRDTVHVRFEPTKACSLAGAREYARAIQDLVSLATHTACAILWIQLRMPPKDRDYYPEGYPIRDREVKVYFQGTVRGDAEAKALNRNDVLFTCHDLPFEEIMPRWWDIRQRFQPASNMILGLRYAPARYVEGNLLTATGAAEVLHRALRIDESPIPKEDFGPLREVLLDQTPDKYRSWVKGKLRNEPTLRERLIALAALPDEETMSTLVPDIDQWAKVTTQARNDLAHNGQTPKQSIDQLLASVKVTSAVVIFNLLQVLGVPGERQREVIHRNSELHQTAMQARIHLTVSEK</sequence>
<keyword evidence="4" id="KW-1185">Reference proteome</keyword>
<dbReference type="Pfam" id="PF18862">
    <property type="entry name" value="ApeA_NTD1"/>
    <property type="match status" value="1"/>
</dbReference>
<evidence type="ECO:0000259" key="2">
    <source>
        <dbReference type="Pfam" id="PF18862"/>
    </source>
</evidence>
<dbReference type="AlphaFoldDB" id="A0A931CMW2"/>
<name>A0A931CMW2_9MICC</name>
<gene>
    <name evidence="3" type="ORF">IV500_17505</name>
</gene>
<evidence type="ECO:0000313" key="3">
    <source>
        <dbReference type="EMBL" id="MBG0741168.1"/>
    </source>
</evidence>
<evidence type="ECO:0008006" key="5">
    <source>
        <dbReference type="Google" id="ProtNLM"/>
    </source>
</evidence>
<comment type="caution">
    <text evidence="3">The sequence shown here is derived from an EMBL/GenBank/DDBJ whole genome shotgun (WGS) entry which is preliminary data.</text>
</comment>
<evidence type="ECO:0000259" key="1">
    <source>
        <dbReference type="Pfam" id="PF18739"/>
    </source>
</evidence>
<dbReference type="EMBL" id="JADNYM010000026">
    <property type="protein sequence ID" value="MBG0741168.1"/>
    <property type="molecule type" value="Genomic_DNA"/>
</dbReference>
<evidence type="ECO:0000313" key="4">
    <source>
        <dbReference type="Proteomes" id="UP000655366"/>
    </source>
</evidence>
<organism evidence="3 4">
    <name type="scientific">Arthrobacter terrae</name>
    <dbReference type="NCBI Taxonomy" id="2935737"/>
    <lineage>
        <taxon>Bacteria</taxon>
        <taxon>Bacillati</taxon>
        <taxon>Actinomycetota</taxon>
        <taxon>Actinomycetes</taxon>
        <taxon>Micrococcales</taxon>
        <taxon>Micrococcaceae</taxon>
        <taxon>Arthrobacter</taxon>
    </lineage>
</organism>
<feature type="domain" description="ApeA N-terminal" evidence="2">
    <location>
        <begin position="13"/>
        <end position="304"/>
    </location>
</feature>
<dbReference type="InterPro" id="IPR041229">
    <property type="entry name" value="HEPN_Apea"/>
</dbReference>
<dbReference type="Pfam" id="PF18739">
    <property type="entry name" value="HEPN_Apea"/>
    <property type="match status" value="1"/>
</dbReference>
<proteinExistence type="predicted"/>
<accession>A0A931CMW2</accession>
<feature type="domain" description="Apea-like HEPN" evidence="1">
    <location>
        <begin position="335"/>
        <end position="461"/>
    </location>
</feature>
<dbReference type="InterPro" id="IPR041223">
    <property type="entry name" value="ApeA_NTD"/>
</dbReference>
<dbReference type="Proteomes" id="UP000655366">
    <property type="component" value="Unassembled WGS sequence"/>
</dbReference>